<gene>
    <name evidence="1" type="ORF">H7A79_2399</name>
</gene>
<dbReference type="Proteomes" id="UP000516412">
    <property type="component" value="Chromosome"/>
</dbReference>
<evidence type="ECO:0000313" key="2">
    <source>
        <dbReference type="Proteomes" id="UP000516412"/>
    </source>
</evidence>
<sequence>MHNCAAGITKTPNNGLIYLPPRYWEVLQGAAQQQEAGRLKAWVQAGGVLFLTAVKNLGHSYVSMWREALGMPFARLDANGASEHDSLPE</sequence>
<name>A0A7H1MCL2_9NEIS</name>
<organism evidence="1 2">
    <name type="scientific">Neisseria musculi</name>
    <dbReference type="NCBI Taxonomy" id="1815583"/>
    <lineage>
        <taxon>Bacteria</taxon>
        <taxon>Pseudomonadati</taxon>
        <taxon>Pseudomonadota</taxon>
        <taxon>Betaproteobacteria</taxon>
        <taxon>Neisseriales</taxon>
        <taxon>Neisseriaceae</taxon>
        <taxon>Neisseria</taxon>
    </lineage>
</organism>
<dbReference type="AlphaFoldDB" id="A0A7H1MCL2"/>
<proteinExistence type="predicted"/>
<reference evidence="1" key="1">
    <citation type="submission" date="2024-06" db="EMBL/GenBank/DDBJ databases">
        <title>Complete Genome Sequence of mouse commensal type strain Neisseria musculi.</title>
        <authorList>
            <person name="Thapa E."/>
            <person name="Aluvathingal J."/>
            <person name="Nadendla S."/>
            <person name="Mehta A."/>
            <person name="Tettelin H."/>
            <person name="Weyand N.J."/>
        </authorList>
    </citation>
    <scope>NUCLEOTIDE SEQUENCE</scope>
    <source>
        <strain evidence="1">NW831</strain>
    </source>
</reference>
<protein>
    <submittedName>
        <fullName evidence="1">Uncharacterized protein</fullName>
    </submittedName>
</protein>
<dbReference type="KEGG" id="nmus:H7A79_2399"/>
<dbReference type="EMBL" id="CP060414">
    <property type="protein sequence ID" value="QNT59377.1"/>
    <property type="molecule type" value="Genomic_DNA"/>
</dbReference>
<keyword evidence="2" id="KW-1185">Reference proteome</keyword>
<evidence type="ECO:0000313" key="1">
    <source>
        <dbReference type="EMBL" id="QNT59377.1"/>
    </source>
</evidence>
<accession>A0A7H1MCL2</accession>